<name>A0AA37I899_9BURK</name>
<dbReference type="PRINTS" id="PR00032">
    <property type="entry name" value="HTHARAC"/>
</dbReference>
<dbReference type="PANTHER" id="PTHR43280:SF2">
    <property type="entry name" value="HTH-TYPE TRANSCRIPTIONAL REGULATOR EXSA"/>
    <property type="match status" value="1"/>
</dbReference>
<dbReference type="SMART" id="SM00342">
    <property type="entry name" value="HTH_ARAC"/>
    <property type="match status" value="1"/>
</dbReference>
<feature type="domain" description="HTH araC/xylS-type" evidence="4">
    <location>
        <begin position="50"/>
        <end position="148"/>
    </location>
</feature>
<evidence type="ECO:0000256" key="1">
    <source>
        <dbReference type="ARBA" id="ARBA00023015"/>
    </source>
</evidence>
<evidence type="ECO:0000256" key="3">
    <source>
        <dbReference type="ARBA" id="ARBA00023163"/>
    </source>
</evidence>
<dbReference type="EMBL" id="BPUS01000003">
    <property type="protein sequence ID" value="GJH25195.1"/>
    <property type="molecule type" value="Genomic_DNA"/>
</dbReference>
<dbReference type="GO" id="GO:0043565">
    <property type="term" value="F:sequence-specific DNA binding"/>
    <property type="evidence" value="ECO:0007669"/>
    <property type="project" value="InterPro"/>
</dbReference>
<dbReference type="Proteomes" id="UP001055111">
    <property type="component" value="Unassembled WGS sequence"/>
</dbReference>
<dbReference type="PROSITE" id="PS01124">
    <property type="entry name" value="HTH_ARAC_FAMILY_2"/>
    <property type="match status" value="1"/>
</dbReference>
<dbReference type="SUPFAM" id="SSF46689">
    <property type="entry name" value="Homeodomain-like"/>
    <property type="match status" value="2"/>
</dbReference>
<accession>A0AA37I899</accession>
<dbReference type="PANTHER" id="PTHR43280">
    <property type="entry name" value="ARAC-FAMILY TRANSCRIPTIONAL REGULATOR"/>
    <property type="match status" value="1"/>
</dbReference>
<dbReference type="AlphaFoldDB" id="A0AA37I899"/>
<keyword evidence="3" id="KW-0804">Transcription</keyword>
<dbReference type="Gene3D" id="1.10.10.60">
    <property type="entry name" value="Homeodomain-like"/>
    <property type="match status" value="2"/>
</dbReference>
<dbReference type="InterPro" id="IPR020449">
    <property type="entry name" value="Tscrpt_reg_AraC-type_HTH"/>
</dbReference>
<evidence type="ECO:0000313" key="5">
    <source>
        <dbReference type="EMBL" id="GJH25195.1"/>
    </source>
</evidence>
<evidence type="ECO:0000256" key="2">
    <source>
        <dbReference type="ARBA" id="ARBA00023125"/>
    </source>
</evidence>
<dbReference type="GO" id="GO:0003700">
    <property type="term" value="F:DNA-binding transcription factor activity"/>
    <property type="evidence" value="ECO:0007669"/>
    <property type="project" value="InterPro"/>
</dbReference>
<proteinExistence type="predicted"/>
<dbReference type="Pfam" id="PF12833">
    <property type="entry name" value="HTH_18"/>
    <property type="match status" value="1"/>
</dbReference>
<dbReference type="InterPro" id="IPR009057">
    <property type="entry name" value="Homeodomain-like_sf"/>
</dbReference>
<dbReference type="RefSeq" id="WP_238211740.1">
    <property type="nucleotide sequence ID" value="NZ_BPUS01000003.1"/>
</dbReference>
<keyword evidence="1" id="KW-0805">Transcription regulation</keyword>
<sequence length="162" mass="18801">MSTTTRQESTDDLLSDDDIGPALSDLRLSCQKPVWFAQIEQEQESQKRTSPAIRHVRENFSRRIALKEVADLCRLSPSQFSRTFKVEQHLSFGEFVLRFRLWMALHRLTSSRELVKEVAYAVGFNDMSYFARSFKRYFGTCPSELKTMSMHRVDDSHGAQDV</sequence>
<evidence type="ECO:0000259" key="4">
    <source>
        <dbReference type="PROSITE" id="PS01124"/>
    </source>
</evidence>
<organism evidence="5 6">
    <name type="scientific">Caballeronia novacaledonica</name>
    <dbReference type="NCBI Taxonomy" id="1544861"/>
    <lineage>
        <taxon>Bacteria</taxon>
        <taxon>Pseudomonadati</taxon>
        <taxon>Pseudomonadota</taxon>
        <taxon>Betaproteobacteria</taxon>
        <taxon>Burkholderiales</taxon>
        <taxon>Burkholderiaceae</taxon>
        <taxon>Caballeronia</taxon>
    </lineage>
</organism>
<keyword evidence="2" id="KW-0238">DNA-binding</keyword>
<dbReference type="InterPro" id="IPR018060">
    <property type="entry name" value="HTH_AraC"/>
</dbReference>
<evidence type="ECO:0000313" key="6">
    <source>
        <dbReference type="Proteomes" id="UP001055111"/>
    </source>
</evidence>
<reference evidence="5" key="1">
    <citation type="submission" date="2022-09" db="EMBL/GenBank/DDBJ databases">
        <title>Isolation and characterization of 3-chlorobenzoate degrading bacteria from soils in Shizuoka.</title>
        <authorList>
            <person name="Ifat A."/>
            <person name="Ogawa N."/>
            <person name="Kimbara K."/>
            <person name="Moriuchi R."/>
            <person name="Dohra H."/>
            <person name="Shintani M."/>
        </authorList>
    </citation>
    <scope>NUCLEOTIDE SEQUENCE</scope>
    <source>
        <strain evidence="5">19CS4-2</strain>
    </source>
</reference>
<comment type="caution">
    <text evidence="5">The sequence shown here is derived from an EMBL/GenBank/DDBJ whole genome shotgun (WGS) entry which is preliminary data.</text>
</comment>
<gene>
    <name evidence="5" type="ORF">CBA19CS42_11785</name>
</gene>
<protein>
    <submittedName>
        <fullName evidence="5">Helix-turn-helix transcriptional regulator</fullName>
    </submittedName>
</protein>